<dbReference type="Proteomes" id="UP000468531">
    <property type="component" value="Unassembled WGS sequence"/>
</dbReference>
<reference evidence="10 11" key="1">
    <citation type="journal article" date="2020" name="Arch. Microbiol.">
        <title>Bradyrhizobium uaiense sp. nov., a new highly efficient cowpea symbiont.</title>
        <authorList>
            <person name="Cabral Michel D."/>
            <person name="Azarias Guimaraes A."/>
            <person name="Martins da Costa E."/>
            <person name="Soares de Carvalho T."/>
            <person name="Balsanelli E."/>
            <person name="Willems A."/>
            <person name="Maltempi de Souza E."/>
            <person name="de Souza Moreira F.M."/>
        </authorList>
    </citation>
    <scope>NUCLEOTIDE SEQUENCE [LARGE SCALE GENOMIC DNA]</scope>
    <source>
        <strain evidence="10 11">UFLA 03-164</strain>
    </source>
</reference>
<organism evidence="10 11">
    <name type="scientific">Bradyrhizobium uaiense</name>
    <dbReference type="NCBI Taxonomy" id="2594946"/>
    <lineage>
        <taxon>Bacteria</taxon>
        <taxon>Pseudomonadati</taxon>
        <taxon>Pseudomonadota</taxon>
        <taxon>Alphaproteobacteria</taxon>
        <taxon>Hyphomicrobiales</taxon>
        <taxon>Nitrobacteraceae</taxon>
        <taxon>Bradyrhizobium</taxon>
    </lineage>
</organism>
<dbReference type="PANTHER" id="PTHR21666">
    <property type="entry name" value="PEPTIDASE-RELATED"/>
    <property type="match status" value="1"/>
</dbReference>
<dbReference type="CDD" id="cd12797">
    <property type="entry name" value="M23_peptidase"/>
    <property type="match status" value="1"/>
</dbReference>
<feature type="region of interest" description="Disordered" evidence="7">
    <location>
        <begin position="92"/>
        <end position="118"/>
    </location>
</feature>
<proteinExistence type="predicted"/>
<dbReference type="EMBL" id="VKHP01000006">
    <property type="protein sequence ID" value="NEU94847.1"/>
    <property type="molecule type" value="Genomic_DNA"/>
</dbReference>
<feature type="region of interest" description="Disordered" evidence="7">
    <location>
        <begin position="300"/>
        <end position="330"/>
    </location>
</feature>
<comment type="caution">
    <text evidence="10">The sequence shown here is derived from an EMBL/GenBank/DDBJ whole genome shotgun (WGS) entry which is preliminary data.</text>
</comment>
<keyword evidence="2" id="KW-0645">Protease</keyword>
<dbReference type="GO" id="GO:0004222">
    <property type="term" value="F:metalloendopeptidase activity"/>
    <property type="evidence" value="ECO:0007669"/>
    <property type="project" value="TreeGrafter"/>
</dbReference>
<keyword evidence="4" id="KW-0378">Hydrolase</keyword>
<keyword evidence="3" id="KW-0479">Metal-binding</keyword>
<feature type="region of interest" description="Disordered" evidence="7">
    <location>
        <begin position="132"/>
        <end position="155"/>
    </location>
</feature>
<evidence type="ECO:0000256" key="1">
    <source>
        <dbReference type="ARBA" id="ARBA00001947"/>
    </source>
</evidence>
<evidence type="ECO:0000256" key="5">
    <source>
        <dbReference type="ARBA" id="ARBA00022833"/>
    </source>
</evidence>
<dbReference type="GO" id="GO:0046872">
    <property type="term" value="F:metal ion binding"/>
    <property type="evidence" value="ECO:0007669"/>
    <property type="project" value="UniProtKB-KW"/>
</dbReference>
<dbReference type="Gene3D" id="2.70.70.10">
    <property type="entry name" value="Glucose Permease (Domain IIA)"/>
    <property type="match status" value="1"/>
</dbReference>
<feature type="compositionally biased region" description="Basic and acidic residues" evidence="7">
    <location>
        <begin position="141"/>
        <end position="154"/>
    </location>
</feature>
<feature type="domain" description="M23ase beta-sheet core" evidence="9">
    <location>
        <begin position="457"/>
        <end position="554"/>
    </location>
</feature>
<accession>A0A6P1B8J5</accession>
<keyword evidence="6" id="KW-0482">Metalloprotease</keyword>
<evidence type="ECO:0000313" key="10">
    <source>
        <dbReference type="EMBL" id="NEU94847.1"/>
    </source>
</evidence>
<feature type="transmembrane region" description="Helical" evidence="8">
    <location>
        <begin position="42"/>
        <end position="63"/>
    </location>
</feature>
<dbReference type="GO" id="GO:0006508">
    <property type="term" value="P:proteolysis"/>
    <property type="evidence" value="ECO:0007669"/>
    <property type="project" value="UniProtKB-KW"/>
</dbReference>
<keyword evidence="8" id="KW-1133">Transmembrane helix</keyword>
<keyword evidence="8" id="KW-0472">Membrane</keyword>
<evidence type="ECO:0000256" key="6">
    <source>
        <dbReference type="ARBA" id="ARBA00023049"/>
    </source>
</evidence>
<keyword evidence="8" id="KW-0812">Transmembrane</keyword>
<dbReference type="Pfam" id="PF01551">
    <property type="entry name" value="Peptidase_M23"/>
    <property type="match status" value="1"/>
</dbReference>
<dbReference type="InterPro" id="IPR011055">
    <property type="entry name" value="Dup_hybrid_motif"/>
</dbReference>
<feature type="compositionally biased region" description="Polar residues" evidence="7">
    <location>
        <begin position="105"/>
        <end position="118"/>
    </location>
</feature>
<keyword evidence="5" id="KW-0862">Zinc</keyword>
<dbReference type="Gene3D" id="3.10.450.350">
    <property type="match status" value="1"/>
</dbReference>
<evidence type="ECO:0000256" key="2">
    <source>
        <dbReference type="ARBA" id="ARBA00022670"/>
    </source>
</evidence>
<name>A0A6P1B8J5_9BRAD</name>
<protein>
    <submittedName>
        <fullName evidence="10">M23 family metallopeptidase</fullName>
    </submittedName>
</protein>
<evidence type="ECO:0000313" key="11">
    <source>
        <dbReference type="Proteomes" id="UP000468531"/>
    </source>
</evidence>
<evidence type="ECO:0000256" key="3">
    <source>
        <dbReference type="ARBA" id="ARBA00022723"/>
    </source>
</evidence>
<keyword evidence="11" id="KW-1185">Reference proteome</keyword>
<evidence type="ECO:0000256" key="8">
    <source>
        <dbReference type="SAM" id="Phobius"/>
    </source>
</evidence>
<evidence type="ECO:0000256" key="7">
    <source>
        <dbReference type="SAM" id="MobiDB-lite"/>
    </source>
</evidence>
<dbReference type="RefSeq" id="WP_163150537.1">
    <property type="nucleotide sequence ID" value="NZ_VKHP01000006.1"/>
</dbReference>
<gene>
    <name evidence="10" type="ORF">FNJ47_03155</name>
</gene>
<feature type="compositionally biased region" description="Low complexity" evidence="7">
    <location>
        <begin position="315"/>
        <end position="326"/>
    </location>
</feature>
<evidence type="ECO:0000256" key="4">
    <source>
        <dbReference type="ARBA" id="ARBA00022801"/>
    </source>
</evidence>
<dbReference type="SUPFAM" id="SSF51261">
    <property type="entry name" value="Duplicated hybrid motif"/>
    <property type="match status" value="1"/>
</dbReference>
<dbReference type="InterPro" id="IPR016047">
    <property type="entry name" value="M23ase_b-sheet_dom"/>
</dbReference>
<evidence type="ECO:0000259" key="9">
    <source>
        <dbReference type="Pfam" id="PF01551"/>
    </source>
</evidence>
<sequence>MTSRGEATKAGGYRSIVRDVPLPDAPPLTGEGGVPDRRAVNIRWIAGTVLIGTAALVLLGGALRGAFGNRTRFAASPVVSLPRFTGQVVDEARRGDRLDRRHDSQGNSTALKIEQLSDTGSVRPFTRVSARLAEIAPQPQPDHRDAPGDSKDQQRAYSLSAALSELPPIIRAGPSRRGLPGGTSAYAADEAVPQPPSPIGDAVNVTNLPKSPVSSRHHRHVIIARAGDTLSAILRALTAAAEDAPAVLAAFPSLGTQAALSGGEKITIVEQNGDNGSPRGHVAKVSIERADASVTAVGRTDGGEYQAIAPEQPDSSSRSESTLRQSIDAHAVPGETLRDGLNALARSNHVDTGILAELMRLCGRDFDLDEPLGDTDVAEIIYAPNDIGQPELVFIDLTAGGQTRRYYRFTAPDDGSSDFYDESGQSITKFLLRKPVVSGRLGDGFGWRIHPILGDRRFHEGVDFAASYGSPIAAAGAGVVETEGYERGYGKYIRVRHDRGYETTYAHVASFPPGLKIGDRVRQGDTIAYVGSTGLSTGPHLYYEVRINGRNVDPLRMKLSGGRLLQGELLGAFDRQRDSIDQLAAASAFPRRQPGSDHRPPT</sequence>
<dbReference type="InterPro" id="IPR050570">
    <property type="entry name" value="Cell_wall_metabolism_enzyme"/>
</dbReference>
<feature type="region of interest" description="Disordered" evidence="7">
    <location>
        <begin position="169"/>
        <end position="195"/>
    </location>
</feature>
<comment type="cofactor">
    <cofactor evidence="1">
        <name>Zn(2+)</name>
        <dbReference type="ChEBI" id="CHEBI:29105"/>
    </cofactor>
</comment>
<feature type="compositionally biased region" description="Basic and acidic residues" evidence="7">
    <location>
        <begin position="92"/>
        <end position="104"/>
    </location>
</feature>
<dbReference type="AlphaFoldDB" id="A0A6P1B8J5"/>
<dbReference type="PANTHER" id="PTHR21666:SF288">
    <property type="entry name" value="CELL DIVISION PROTEIN YTFB"/>
    <property type="match status" value="1"/>
</dbReference>